<reference evidence="1" key="1">
    <citation type="submission" date="2023-07" db="EMBL/GenBank/DDBJ databases">
        <title>Black Yeasts Isolated from many extreme environments.</title>
        <authorList>
            <person name="Coleine C."/>
            <person name="Stajich J.E."/>
            <person name="Selbmann L."/>
        </authorList>
    </citation>
    <scope>NUCLEOTIDE SEQUENCE</scope>
    <source>
        <strain evidence="1">CCFEE 5714</strain>
    </source>
</reference>
<accession>A0ACC3NBU2</accession>
<evidence type="ECO:0000313" key="1">
    <source>
        <dbReference type="EMBL" id="KAK3714136.1"/>
    </source>
</evidence>
<dbReference type="Proteomes" id="UP001281147">
    <property type="component" value="Unassembled WGS sequence"/>
</dbReference>
<name>A0ACC3NBU2_9PEZI</name>
<gene>
    <name evidence="1" type="ORF">LTR37_007938</name>
</gene>
<evidence type="ECO:0000313" key="2">
    <source>
        <dbReference type="Proteomes" id="UP001281147"/>
    </source>
</evidence>
<proteinExistence type="predicted"/>
<sequence>MRPAASQHLESLKPHVTSGVVPFGGATLDEPVKEGEGMKSNGSCMVICADTQEEAMDVVKSDTYYASGVWDLSKMQIYPFKCAVRNAL</sequence>
<protein>
    <submittedName>
        <fullName evidence="1">Uncharacterized protein</fullName>
    </submittedName>
</protein>
<comment type="caution">
    <text evidence="1">The sequence shown here is derived from an EMBL/GenBank/DDBJ whole genome shotgun (WGS) entry which is preliminary data.</text>
</comment>
<organism evidence="1 2">
    <name type="scientific">Vermiconidia calcicola</name>
    <dbReference type="NCBI Taxonomy" id="1690605"/>
    <lineage>
        <taxon>Eukaryota</taxon>
        <taxon>Fungi</taxon>
        <taxon>Dikarya</taxon>
        <taxon>Ascomycota</taxon>
        <taxon>Pezizomycotina</taxon>
        <taxon>Dothideomycetes</taxon>
        <taxon>Dothideomycetidae</taxon>
        <taxon>Mycosphaerellales</taxon>
        <taxon>Extremaceae</taxon>
        <taxon>Vermiconidia</taxon>
    </lineage>
</organism>
<keyword evidence="2" id="KW-1185">Reference proteome</keyword>
<dbReference type="EMBL" id="JAUTXU010000057">
    <property type="protein sequence ID" value="KAK3714136.1"/>
    <property type="molecule type" value="Genomic_DNA"/>
</dbReference>